<dbReference type="Gramene" id="GBG80894">
    <property type="protein sequence ID" value="GBG80894"/>
    <property type="gene ID" value="CBR_g31450"/>
</dbReference>
<organism evidence="5 6">
    <name type="scientific">Chara braunii</name>
    <name type="common">Braun's stonewort</name>
    <dbReference type="NCBI Taxonomy" id="69332"/>
    <lineage>
        <taxon>Eukaryota</taxon>
        <taxon>Viridiplantae</taxon>
        <taxon>Streptophyta</taxon>
        <taxon>Charophyceae</taxon>
        <taxon>Charales</taxon>
        <taxon>Characeae</taxon>
        <taxon>Chara</taxon>
    </lineage>
</organism>
<dbReference type="InterPro" id="IPR036322">
    <property type="entry name" value="WD40_repeat_dom_sf"/>
</dbReference>
<dbReference type="SUPFAM" id="SSF50978">
    <property type="entry name" value="WD40 repeat-like"/>
    <property type="match status" value="1"/>
</dbReference>
<comment type="caution">
    <text evidence="5">The sequence shown here is derived from an EMBL/GenBank/DDBJ whole genome shotgun (WGS) entry which is preliminary data.</text>
</comment>
<feature type="repeat" description="WD" evidence="3">
    <location>
        <begin position="173"/>
        <end position="199"/>
    </location>
</feature>
<proteinExistence type="predicted"/>
<dbReference type="Pfam" id="PF00400">
    <property type="entry name" value="WD40"/>
    <property type="match status" value="2"/>
</dbReference>
<dbReference type="OrthoDB" id="7668193at2759"/>
<reference evidence="5 6" key="1">
    <citation type="journal article" date="2018" name="Cell">
        <title>The Chara Genome: Secondary Complexity and Implications for Plant Terrestrialization.</title>
        <authorList>
            <person name="Nishiyama T."/>
            <person name="Sakayama H."/>
            <person name="Vries J.D."/>
            <person name="Buschmann H."/>
            <person name="Saint-Marcoux D."/>
            <person name="Ullrich K.K."/>
            <person name="Haas F.B."/>
            <person name="Vanderstraeten L."/>
            <person name="Becker D."/>
            <person name="Lang D."/>
            <person name="Vosolsobe S."/>
            <person name="Rombauts S."/>
            <person name="Wilhelmsson P.K.I."/>
            <person name="Janitza P."/>
            <person name="Kern R."/>
            <person name="Heyl A."/>
            <person name="Rumpler F."/>
            <person name="Villalobos L.I.A.C."/>
            <person name="Clay J.M."/>
            <person name="Skokan R."/>
            <person name="Toyoda A."/>
            <person name="Suzuki Y."/>
            <person name="Kagoshima H."/>
            <person name="Schijlen E."/>
            <person name="Tajeshwar N."/>
            <person name="Catarino B."/>
            <person name="Hetherington A.J."/>
            <person name="Saltykova A."/>
            <person name="Bonnot C."/>
            <person name="Breuninger H."/>
            <person name="Symeonidi A."/>
            <person name="Radhakrishnan G.V."/>
            <person name="Van Nieuwerburgh F."/>
            <person name="Deforce D."/>
            <person name="Chang C."/>
            <person name="Karol K.G."/>
            <person name="Hedrich R."/>
            <person name="Ulvskov P."/>
            <person name="Glockner G."/>
            <person name="Delwiche C.F."/>
            <person name="Petrasek J."/>
            <person name="Van de Peer Y."/>
            <person name="Friml J."/>
            <person name="Beilby M."/>
            <person name="Dolan L."/>
            <person name="Kohara Y."/>
            <person name="Sugano S."/>
            <person name="Fujiyama A."/>
            <person name="Delaux P.-M."/>
            <person name="Quint M."/>
            <person name="TheiBen G."/>
            <person name="Hagemann M."/>
            <person name="Harholt J."/>
            <person name="Dunand C."/>
            <person name="Zachgo S."/>
            <person name="Langdale J."/>
            <person name="Maumus F."/>
            <person name="Straeten D.V.D."/>
            <person name="Gould S.B."/>
            <person name="Rensing S.A."/>
        </authorList>
    </citation>
    <scope>NUCLEOTIDE SEQUENCE [LARGE SCALE GENOMIC DNA]</scope>
    <source>
        <strain evidence="5 6">S276</strain>
    </source>
</reference>
<dbReference type="InterPro" id="IPR001810">
    <property type="entry name" value="F-box_dom"/>
</dbReference>
<dbReference type="EMBL" id="BFEA01000359">
    <property type="protein sequence ID" value="GBG80894.1"/>
    <property type="molecule type" value="Genomic_DNA"/>
</dbReference>
<dbReference type="Gene3D" id="1.20.1280.50">
    <property type="match status" value="1"/>
</dbReference>
<gene>
    <name evidence="5" type="ORF">CBR_g31450</name>
</gene>
<dbReference type="PANTHER" id="PTHR22847:SF637">
    <property type="entry name" value="WD REPEAT DOMAIN 5B"/>
    <property type="match status" value="1"/>
</dbReference>
<accession>A0A388LF09</accession>
<dbReference type="GO" id="GO:1990234">
    <property type="term" value="C:transferase complex"/>
    <property type="evidence" value="ECO:0007669"/>
    <property type="project" value="UniProtKB-ARBA"/>
</dbReference>
<dbReference type="PANTHER" id="PTHR22847">
    <property type="entry name" value="WD40 REPEAT PROTEIN"/>
    <property type="match status" value="1"/>
</dbReference>
<evidence type="ECO:0000313" key="6">
    <source>
        <dbReference type="Proteomes" id="UP000265515"/>
    </source>
</evidence>
<dbReference type="InterPro" id="IPR036047">
    <property type="entry name" value="F-box-like_dom_sf"/>
</dbReference>
<dbReference type="InterPro" id="IPR001680">
    <property type="entry name" value="WD40_rpt"/>
</dbReference>
<keyword evidence="1 3" id="KW-0853">WD repeat</keyword>
<keyword evidence="6" id="KW-1185">Reference proteome</keyword>
<evidence type="ECO:0000256" key="1">
    <source>
        <dbReference type="ARBA" id="ARBA00022574"/>
    </source>
</evidence>
<feature type="repeat" description="WD" evidence="3">
    <location>
        <begin position="200"/>
        <end position="241"/>
    </location>
</feature>
<dbReference type="PROSITE" id="PS50181">
    <property type="entry name" value="FBOX"/>
    <property type="match status" value="1"/>
</dbReference>
<dbReference type="Gene3D" id="2.130.10.10">
    <property type="entry name" value="YVTN repeat-like/Quinoprotein amine dehydrogenase"/>
    <property type="match status" value="2"/>
</dbReference>
<dbReference type="SMART" id="SM00320">
    <property type="entry name" value="WD40"/>
    <property type="match status" value="3"/>
</dbReference>
<evidence type="ECO:0000256" key="2">
    <source>
        <dbReference type="ARBA" id="ARBA00022737"/>
    </source>
</evidence>
<evidence type="ECO:0000256" key="3">
    <source>
        <dbReference type="PROSITE-ProRule" id="PRU00221"/>
    </source>
</evidence>
<evidence type="ECO:0000313" key="5">
    <source>
        <dbReference type="EMBL" id="GBG80894.1"/>
    </source>
</evidence>
<dbReference type="STRING" id="69332.A0A388LF09"/>
<dbReference type="PROSITE" id="PS50294">
    <property type="entry name" value="WD_REPEATS_REGION"/>
    <property type="match status" value="1"/>
</dbReference>
<dbReference type="Proteomes" id="UP000265515">
    <property type="component" value="Unassembled WGS sequence"/>
</dbReference>
<evidence type="ECO:0000259" key="4">
    <source>
        <dbReference type="PROSITE" id="PS50181"/>
    </source>
</evidence>
<name>A0A388LF09_CHABU</name>
<dbReference type="SUPFAM" id="SSF81383">
    <property type="entry name" value="F-box domain"/>
    <property type="match status" value="1"/>
</dbReference>
<feature type="domain" description="F-box" evidence="4">
    <location>
        <begin position="30"/>
        <end position="78"/>
    </location>
</feature>
<dbReference type="PROSITE" id="PS50082">
    <property type="entry name" value="WD_REPEATS_2"/>
    <property type="match status" value="2"/>
</dbReference>
<sequence>MASALAVLAGRVGVNCDQQEQQPAGNNSNISPIFSLPRMILQSIFARLPGESIAAVLGVCKDWRAAILEAGDMLWKEVFLHQFGRNITYWSNYEQPPSRLERASGGGGGGVWRRRYIERIVSGRNWLRGKCRHWHLPKRKFSIDGGHTDDHRRDADVAFEQEDECSVSMVHVEGNLLVTGMWDGDVKVWNLEEGRQMWTMQGHMEYIQGIDVDVRQGLLATSSKDGMARVWSLRTGNCLYVMVHSTPCEEIWLVNDSAWFLSTQTSKFSAAYRAFANMPADMHFYGSGNLRSGSVGDRYQQQQRGLEGGVKVGNGYGYGYDLGSRGWRNNGNGYRGAGGGGVCTDKTRKWRAPFVLTTVRQNEEDDGESHLWGLMDGGDCWQDADEHGCGSQSLQVLRRFRNPYMLDQRTGVMALGDGSPRRIFLQHVFDDRPFLELQTDGMPGCIKDVCFSHSDERGWRLVVASEDAEVMVIDILSRKVVSSFHCAPAPDPRLFSESMTAFSLNEHVYCLTFSLSNRVAHHADALRWIGGGRAGGPGTGLGTLLGGGDVGGMDPVHTYTAEFRVWDAEEGRQVGKNLEMEVTMPLADALVFDAQQPGKRNVTAVLGGADGRLTLWNLPSERAVQLPWNLAIGEHTFLDAKSNWRWLVVKDESGVHVFDFLSTTTI</sequence>
<dbReference type="InterPro" id="IPR015943">
    <property type="entry name" value="WD40/YVTN_repeat-like_dom_sf"/>
</dbReference>
<protein>
    <recommendedName>
        <fullName evidence="4">F-box domain-containing protein</fullName>
    </recommendedName>
</protein>
<dbReference type="Pfam" id="PF12937">
    <property type="entry name" value="F-box-like"/>
    <property type="match status" value="1"/>
</dbReference>
<keyword evidence="2" id="KW-0677">Repeat</keyword>
<dbReference type="AlphaFoldDB" id="A0A388LF09"/>